<keyword evidence="12" id="KW-1185">Reference proteome</keyword>
<evidence type="ECO:0000313" key="11">
    <source>
        <dbReference type="EMBL" id="GGC76884.1"/>
    </source>
</evidence>
<organism evidence="11 12">
    <name type="scientific">Undibacterium terreum</name>
    <dbReference type="NCBI Taxonomy" id="1224302"/>
    <lineage>
        <taxon>Bacteria</taxon>
        <taxon>Pseudomonadati</taxon>
        <taxon>Pseudomonadota</taxon>
        <taxon>Betaproteobacteria</taxon>
        <taxon>Burkholderiales</taxon>
        <taxon>Oxalobacteraceae</taxon>
        <taxon>Undibacterium</taxon>
    </lineage>
</organism>
<keyword evidence="5" id="KW-0285">Flavoprotein</keyword>
<evidence type="ECO:0000256" key="5">
    <source>
        <dbReference type="ARBA" id="ARBA00022630"/>
    </source>
</evidence>
<dbReference type="Gene3D" id="3.30.390.120">
    <property type="match status" value="1"/>
</dbReference>
<protein>
    <submittedName>
        <fullName evidence="11">Pyridine nucleotide-disulfide oxidoreductase</fullName>
    </submittedName>
</protein>
<dbReference type="PRINTS" id="PR00411">
    <property type="entry name" value="PNDRDTASEI"/>
</dbReference>
<evidence type="ECO:0000259" key="9">
    <source>
        <dbReference type="Pfam" id="PF07992"/>
    </source>
</evidence>
<dbReference type="InterPro" id="IPR023753">
    <property type="entry name" value="FAD/NAD-binding_dom"/>
</dbReference>
<evidence type="ECO:0000256" key="3">
    <source>
        <dbReference type="ARBA" id="ARBA00006442"/>
    </source>
</evidence>
<keyword evidence="6" id="KW-0274">FAD</keyword>
<evidence type="ECO:0000256" key="1">
    <source>
        <dbReference type="ARBA" id="ARBA00001974"/>
    </source>
</evidence>
<proteinExistence type="inferred from homology"/>
<name>A0A916ULJ2_9BURK</name>
<dbReference type="InterPro" id="IPR041364">
    <property type="entry name" value="Rbx-bd"/>
</dbReference>
<evidence type="ECO:0000256" key="6">
    <source>
        <dbReference type="ARBA" id="ARBA00022827"/>
    </source>
</evidence>
<evidence type="ECO:0000256" key="7">
    <source>
        <dbReference type="ARBA" id="ARBA00023002"/>
    </source>
</evidence>
<evidence type="ECO:0000313" key="12">
    <source>
        <dbReference type="Proteomes" id="UP000637423"/>
    </source>
</evidence>
<feature type="domain" description="FAD/NAD(P)-binding" evidence="9">
    <location>
        <begin position="4"/>
        <end position="280"/>
    </location>
</feature>
<dbReference type="GO" id="GO:0016491">
    <property type="term" value="F:oxidoreductase activity"/>
    <property type="evidence" value="ECO:0007669"/>
    <property type="project" value="UniProtKB-KW"/>
</dbReference>
<comment type="similarity">
    <text evidence="3">Belongs to the FAD-dependent oxidoreductase family.</text>
</comment>
<evidence type="ECO:0000256" key="4">
    <source>
        <dbReference type="ARBA" id="ARBA00022490"/>
    </source>
</evidence>
<keyword evidence="8" id="KW-0520">NAD</keyword>
<comment type="subcellular location">
    <subcellularLocation>
        <location evidence="2">Cytoplasm</location>
    </subcellularLocation>
</comment>
<keyword evidence="4" id="KW-0963">Cytoplasm</keyword>
<dbReference type="PANTHER" id="PTHR43429">
    <property type="entry name" value="PYRIDINE NUCLEOTIDE-DISULFIDE OXIDOREDUCTASE DOMAIN-CONTAINING"/>
    <property type="match status" value="1"/>
</dbReference>
<sequence>MTPIIIIGTGLAGYTVAREFRKLDKIHPLLIITADDGGFYSKPMLSNAFAQNKQAAQLVTQSVEKMAEQTGATILTKTTVNTIDTAAKTVSTSAGNFSYEKLVIATGAKPIRLNLEGDAAGKVLSVNDIADYAVFREQIAMLPHPARVTILGAGLIGCEFADDLAGAGHEVSLVDPNPMPLAALAPAALSLGLHTALTERNIKLKLGTTAASVDANGAGLTVTLANGDSFATDVVLSAVGLRPDLRVAQAAQLVTDRGILIDTTGKTSAADVYALGDCAQYTFAEDGSSRILPYIAPLMSAARAIAKTLNGQPTEIDLKPSPVIVKTPSYPLALVSPAPHHAPAGRWEVEQRGASTIARFYTAEDVISGFAVAPQDAGLRQSLLAELAEKG</sequence>
<comment type="cofactor">
    <cofactor evidence="1">
        <name>FAD</name>
        <dbReference type="ChEBI" id="CHEBI:57692"/>
    </cofactor>
</comment>
<dbReference type="SUPFAM" id="SSF51905">
    <property type="entry name" value="FAD/NAD(P)-binding domain"/>
    <property type="match status" value="1"/>
</dbReference>
<dbReference type="PRINTS" id="PR00368">
    <property type="entry name" value="FADPNR"/>
</dbReference>
<dbReference type="AlphaFoldDB" id="A0A916ULJ2"/>
<keyword evidence="7" id="KW-0560">Oxidoreductase</keyword>
<dbReference type="Gene3D" id="3.50.50.60">
    <property type="entry name" value="FAD/NAD(P)-binding domain"/>
    <property type="match status" value="2"/>
</dbReference>
<dbReference type="Pfam" id="PF18113">
    <property type="entry name" value="Rbx_binding"/>
    <property type="match status" value="1"/>
</dbReference>
<accession>A0A916ULJ2</accession>
<evidence type="ECO:0000256" key="8">
    <source>
        <dbReference type="ARBA" id="ARBA00023027"/>
    </source>
</evidence>
<dbReference type="PANTHER" id="PTHR43429:SF3">
    <property type="entry name" value="NITRITE REDUCTASE [NAD(P)H]"/>
    <property type="match status" value="1"/>
</dbReference>
<evidence type="ECO:0000259" key="10">
    <source>
        <dbReference type="Pfam" id="PF18113"/>
    </source>
</evidence>
<reference evidence="11" key="1">
    <citation type="journal article" date="2014" name="Int. J. Syst. Evol. Microbiol.">
        <title>Complete genome sequence of Corynebacterium casei LMG S-19264T (=DSM 44701T), isolated from a smear-ripened cheese.</title>
        <authorList>
            <consortium name="US DOE Joint Genome Institute (JGI-PGF)"/>
            <person name="Walter F."/>
            <person name="Albersmeier A."/>
            <person name="Kalinowski J."/>
            <person name="Ruckert C."/>
        </authorList>
    </citation>
    <scope>NUCLEOTIDE SEQUENCE</scope>
    <source>
        <strain evidence="11">CGMCC 1.10998</strain>
    </source>
</reference>
<dbReference type="GO" id="GO:0005737">
    <property type="term" value="C:cytoplasm"/>
    <property type="evidence" value="ECO:0007669"/>
    <property type="project" value="UniProtKB-SubCell"/>
</dbReference>
<comment type="caution">
    <text evidence="11">The sequence shown here is derived from an EMBL/GenBank/DDBJ whole genome shotgun (WGS) entry which is preliminary data.</text>
</comment>
<dbReference type="Pfam" id="PF07992">
    <property type="entry name" value="Pyr_redox_2"/>
    <property type="match status" value="1"/>
</dbReference>
<evidence type="ECO:0000256" key="2">
    <source>
        <dbReference type="ARBA" id="ARBA00004496"/>
    </source>
</evidence>
<dbReference type="RefSeq" id="WP_188566377.1">
    <property type="nucleotide sequence ID" value="NZ_BMED01000002.1"/>
</dbReference>
<reference evidence="11" key="2">
    <citation type="submission" date="2020-09" db="EMBL/GenBank/DDBJ databases">
        <authorList>
            <person name="Sun Q."/>
            <person name="Zhou Y."/>
        </authorList>
    </citation>
    <scope>NUCLEOTIDE SEQUENCE</scope>
    <source>
        <strain evidence="11">CGMCC 1.10998</strain>
    </source>
</reference>
<dbReference type="EMBL" id="BMED01000002">
    <property type="protein sequence ID" value="GGC76884.1"/>
    <property type="molecule type" value="Genomic_DNA"/>
</dbReference>
<dbReference type="InterPro" id="IPR050260">
    <property type="entry name" value="FAD-bd_OxRdtase"/>
</dbReference>
<dbReference type="Proteomes" id="UP000637423">
    <property type="component" value="Unassembled WGS sequence"/>
</dbReference>
<dbReference type="InterPro" id="IPR036188">
    <property type="entry name" value="FAD/NAD-bd_sf"/>
</dbReference>
<gene>
    <name evidence="11" type="ORF">GCM10011396_25130</name>
</gene>
<feature type="domain" description="Rubredoxin binding" evidence="10">
    <location>
        <begin position="316"/>
        <end position="387"/>
    </location>
</feature>